<feature type="region of interest" description="Disordered" evidence="2">
    <location>
        <begin position="1150"/>
        <end position="1223"/>
    </location>
</feature>
<feature type="compositionally biased region" description="Acidic residues" evidence="2">
    <location>
        <begin position="720"/>
        <end position="743"/>
    </location>
</feature>
<dbReference type="InterPro" id="IPR000198">
    <property type="entry name" value="RhoGAP_dom"/>
</dbReference>
<dbReference type="KEGG" id="oml:112151990"/>
<proteinExistence type="predicted"/>
<accession>A0A3B3CV66</accession>
<feature type="compositionally biased region" description="Polar residues" evidence="2">
    <location>
        <begin position="320"/>
        <end position="329"/>
    </location>
</feature>
<evidence type="ECO:0000313" key="5">
    <source>
        <dbReference type="Proteomes" id="UP000261560"/>
    </source>
</evidence>
<feature type="compositionally biased region" description="Polar residues" evidence="2">
    <location>
        <begin position="544"/>
        <end position="559"/>
    </location>
</feature>
<feature type="compositionally biased region" description="Basic and acidic residues" evidence="2">
    <location>
        <begin position="560"/>
        <end position="578"/>
    </location>
</feature>
<evidence type="ECO:0000256" key="1">
    <source>
        <dbReference type="ARBA" id="ARBA00022468"/>
    </source>
</evidence>
<feature type="region of interest" description="Disordered" evidence="2">
    <location>
        <begin position="712"/>
        <end position="745"/>
    </location>
</feature>
<feature type="compositionally biased region" description="Acidic residues" evidence="2">
    <location>
        <begin position="800"/>
        <end position="815"/>
    </location>
</feature>
<feature type="region of interest" description="Disordered" evidence="2">
    <location>
        <begin position="295"/>
        <end position="365"/>
    </location>
</feature>
<feature type="compositionally biased region" description="Basic and acidic residues" evidence="2">
    <location>
        <begin position="457"/>
        <end position="512"/>
    </location>
</feature>
<feature type="compositionally biased region" description="Basic and acidic residues" evidence="2">
    <location>
        <begin position="1009"/>
        <end position="1042"/>
    </location>
</feature>
<dbReference type="OrthoDB" id="79452at2759"/>
<dbReference type="PROSITE" id="PS50238">
    <property type="entry name" value="RHOGAP"/>
    <property type="match status" value="1"/>
</dbReference>
<dbReference type="GO" id="GO:0005096">
    <property type="term" value="F:GTPase activator activity"/>
    <property type="evidence" value="ECO:0007669"/>
    <property type="project" value="UniProtKB-KW"/>
</dbReference>
<dbReference type="PANTHER" id="PTHR15729">
    <property type="entry name" value="CDC42 GTPASE-ACTIVATING PROTEIN"/>
    <property type="match status" value="1"/>
</dbReference>
<evidence type="ECO:0000256" key="2">
    <source>
        <dbReference type="SAM" id="MobiDB-lite"/>
    </source>
</evidence>
<feature type="compositionally biased region" description="Polar residues" evidence="2">
    <location>
        <begin position="1043"/>
        <end position="1058"/>
    </location>
</feature>
<protein>
    <submittedName>
        <fullName evidence="4">Rho GTPase-activating protein 30-like</fullName>
    </submittedName>
</protein>
<feature type="region of interest" description="Disordered" evidence="2">
    <location>
        <begin position="766"/>
        <end position="949"/>
    </location>
</feature>
<feature type="region of interest" description="Disordered" evidence="2">
    <location>
        <begin position="980"/>
        <end position="1130"/>
    </location>
</feature>
<feature type="compositionally biased region" description="Basic and acidic residues" evidence="2">
    <location>
        <begin position="916"/>
        <end position="931"/>
    </location>
</feature>
<feature type="region of interest" description="Disordered" evidence="2">
    <location>
        <begin position="457"/>
        <end position="593"/>
    </location>
</feature>
<dbReference type="FunFam" id="1.10.555.10:FF:000002">
    <property type="entry name" value="rho GTPase-activating protein 32 isoform X1"/>
    <property type="match status" value="1"/>
</dbReference>
<dbReference type="Gene3D" id="1.10.555.10">
    <property type="entry name" value="Rho GTPase activation protein"/>
    <property type="match status" value="1"/>
</dbReference>
<dbReference type="SMART" id="SM00324">
    <property type="entry name" value="RhoGAP"/>
    <property type="match status" value="1"/>
</dbReference>
<dbReference type="CDD" id="cd04384">
    <property type="entry name" value="RhoGAP_CdGAP"/>
    <property type="match status" value="1"/>
</dbReference>
<dbReference type="RefSeq" id="XP_036072348.1">
    <property type="nucleotide sequence ID" value="XM_036216455.1"/>
</dbReference>
<dbReference type="GeneID" id="112151990"/>
<evidence type="ECO:0000313" key="4">
    <source>
        <dbReference type="Ensembl" id="ENSOMEP00000021718.1"/>
    </source>
</evidence>
<dbReference type="InterPro" id="IPR051576">
    <property type="entry name" value="PX-Rho_GAP"/>
</dbReference>
<dbReference type="Proteomes" id="UP000261560">
    <property type="component" value="Unplaced"/>
</dbReference>
<reference evidence="4" key="2">
    <citation type="submission" date="2025-09" db="UniProtKB">
        <authorList>
            <consortium name="Ensembl"/>
        </authorList>
    </citation>
    <scope>IDENTIFICATION</scope>
</reference>
<feature type="compositionally biased region" description="Basic and acidic residues" evidence="2">
    <location>
        <begin position="1160"/>
        <end position="1215"/>
    </location>
</feature>
<dbReference type="RefSeq" id="XP_024136955.1">
    <property type="nucleotide sequence ID" value="XM_024281187.2"/>
</dbReference>
<feature type="compositionally biased region" description="Basic and acidic residues" evidence="2">
    <location>
        <begin position="678"/>
        <end position="688"/>
    </location>
</feature>
<dbReference type="OMA" id="FLDQMDC"/>
<dbReference type="SUPFAM" id="SSF48350">
    <property type="entry name" value="GTPase activation domain, GAP"/>
    <property type="match status" value="1"/>
</dbReference>
<dbReference type="AlphaFoldDB" id="A0A3B3CV66"/>
<dbReference type="PaxDb" id="30732-ENSOMEP00000021718"/>
<dbReference type="PANTHER" id="PTHR15729:SF12">
    <property type="entry name" value="RHO GTPASE-ACTIVATING PROTEIN 30"/>
    <property type="match status" value="1"/>
</dbReference>
<dbReference type="Ensembl" id="ENSOMET00000031465.1">
    <property type="protein sequence ID" value="ENSOMEP00000021718.1"/>
    <property type="gene ID" value="ENSOMEG00000023651.1"/>
</dbReference>
<evidence type="ECO:0000259" key="3">
    <source>
        <dbReference type="PROSITE" id="PS50238"/>
    </source>
</evidence>
<feature type="region of interest" description="Disordered" evidence="2">
    <location>
        <begin position="656"/>
        <end position="689"/>
    </location>
</feature>
<dbReference type="STRING" id="30732.ENSOMEP00000021718"/>
<organism evidence="4 5">
    <name type="scientific">Oryzias melastigma</name>
    <name type="common">Marine medaka</name>
    <dbReference type="NCBI Taxonomy" id="30732"/>
    <lineage>
        <taxon>Eukaryota</taxon>
        <taxon>Metazoa</taxon>
        <taxon>Chordata</taxon>
        <taxon>Craniata</taxon>
        <taxon>Vertebrata</taxon>
        <taxon>Euteleostomi</taxon>
        <taxon>Actinopterygii</taxon>
        <taxon>Neopterygii</taxon>
        <taxon>Teleostei</taxon>
        <taxon>Neoteleostei</taxon>
        <taxon>Acanthomorphata</taxon>
        <taxon>Ovalentaria</taxon>
        <taxon>Atherinomorphae</taxon>
        <taxon>Beloniformes</taxon>
        <taxon>Adrianichthyidae</taxon>
        <taxon>Oryziinae</taxon>
        <taxon>Oryzias</taxon>
    </lineage>
</organism>
<feature type="compositionally biased region" description="Basic and acidic residues" evidence="2">
    <location>
        <begin position="816"/>
        <end position="842"/>
    </location>
</feature>
<dbReference type="GeneTree" id="ENSGT00940000165396"/>
<feature type="compositionally biased region" description="Polar residues" evidence="2">
    <location>
        <begin position="770"/>
        <end position="782"/>
    </location>
</feature>
<feature type="compositionally biased region" description="Basic and acidic residues" evidence="2">
    <location>
        <begin position="1065"/>
        <end position="1087"/>
    </location>
</feature>
<dbReference type="InterPro" id="IPR008936">
    <property type="entry name" value="Rho_GTPase_activation_prot"/>
</dbReference>
<keyword evidence="5" id="KW-1185">Reference proteome</keyword>
<dbReference type="Pfam" id="PF00620">
    <property type="entry name" value="RhoGAP"/>
    <property type="match status" value="1"/>
</dbReference>
<name>A0A3B3CV66_ORYME</name>
<dbReference type="GO" id="GO:0007264">
    <property type="term" value="P:small GTPase-mediated signal transduction"/>
    <property type="evidence" value="ECO:0007669"/>
    <property type="project" value="TreeGrafter"/>
</dbReference>
<sequence>MRRVRRRGGNKEKVFGCDLLEHLSTSCHEIPLVLRCCSEFVEEHGVVDGIYRLSGVSSNIQKLRGEFESDGSPDLNKDVYLQDIHCVSSLCKAYFRELPNPLLTYQLYDKFAEAVAIQLEEERLVKIRDVLTELPAPHYRTLEYLMRHLVRMASFSSETNMHARNLAIVWAPNLLRSKDIEASGFNGTAAFMEVRVQSIVVEFILTHVPQLFPGEGASGERRKSLPSPSAMYGQDVLFQRASHMQPAVNFGNISPGDGPLPIRPYHAIIEGTDKRKGSLKGRKWMSIFNIGGRFQETRKKHKSSTKEKEKVVLRPARSMDSLSSPSYPNEGSRRSGQRPPSNSMTPIVPPSPQSGSKLAPAAGGMGGSEYAVTYRRGTGLVSGGAGTMGTYTAIDPEGLGLPSSEVVQARSPGLSSKVGRRAAMHITGPTTVTVPLHITSNLALGVLQAAGSDRLIHRGRDKDSGDKAEGKEEGDKLESKEPRRTKRKSEESREAEEVQESKGMRSQDKGSVSEEQGCGVKIGGDKEVTNLTKQEPTMADQGASRKQPTKSVNSNTSDSVGREDHESGSEYIDMKGAEELEDGSDNDGVFGASDVLNSTEEEGYDIELSGYVQDNFDFLDHMDCSVLDHMDSSAAYQVNEFSVEPPGHSYDEYEMMEQAQSSHHPTVAQEAATPVPDVHPHSGAELKPHRPLSLDLHSRHTKSLSLPYITSPIHGQQESSSEEEVSAEEDSHDEDYSSGEDESMFVQSLPADFLLSTLSGLDLGAKESKLSQSDQSQVQELPSSEEEHCPQLPTNKETITSDDEQEDGDDEEDKDGSEKREDQRMEVENKLESKEAEERPSVMREAQSQKPQTLETLTPCCLEFPSSENEDESNSAAEMKTEDNDDISPVDSLSEVPLCTPQPETVSPEEFIETLESPKDPSEGDAPKSDDECQQSVPEMTETTKKPCQDLIFNEQESGVCRENHDLWIDLEDVVCEVIEERENEQSEAEGTEVKKEEEEEDKQTGSGSEEKTVKADEAETNKSEVREESVGEAVKTPEEKFTNSSAGKAETANQETCDVTEEDGDHKIEGVVQGTDREKKELDGELSRAQQSADKSPPMPKVRPKESNDSGTGEIGIRGVGRKLVVSKQPKVYQVKAVPVVPPKPQHCKITALTLRQQQQKERLEADKGRDGPPRVQPEPDREARDGAEESLDRQERQIILRERRRDGPERDSSSRNSPLSLCFDEAVAIATMRREKERAREGEVDVDRLGK</sequence>
<feature type="domain" description="Rho-GAP" evidence="3">
    <location>
        <begin position="17"/>
        <end position="212"/>
    </location>
</feature>
<reference evidence="4" key="1">
    <citation type="submission" date="2025-08" db="UniProtKB">
        <authorList>
            <consortium name="Ensembl"/>
        </authorList>
    </citation>
    <scope>IDENTIFICATION</scope>
</reference>
<keyword evidence="1" id="KW-0343">GTPase activation</keyword>
<feature type="compositionally biased region" description="Polar residues" evidence="2">
    <location>
        <begin position="846"/>
        <end position="856"/>
    </location>
</feature>